<reference evidence="2 3" key="1">
    <citation type="submission" date="2020-03" db="EMBL/GenBank/DDBJ databases">
        <title>Soil Listeria distribution.</title>
        <authorList>
            <person name="Liao J."/>
            <person name="Wiedmann M."/>
        </authorList>
    </citation>
    <scope>NUCLEOTIDE SEQUENCE [LARGE SCALE GENOMIC DNA]</scope>
    <source>
        <strain evidence="2 3">FSL L7-1681</strain>
    </source>
</reference>
<accession>A0A841XY45</accession>
<sequence>MRYIIFISVIFVLLVIATAVLYNMQLGSIPILLLSILLFYLAYCVLRKL</sequence>
<dbReference type="Proteomes" id="UP000591929">
    <property type="component" value="Unassembled WGS sequence"/>
</dbReference>
<proteinExistence type="predicted"/>
<gene>
    <name evidence="2" type="ORF">HB847_07175</name>
</gene>
<dbReference type="RefSeq" id="WP_185376702.1">
    <property type="nucleotide sequence ID" value="NZ_JAARPL010000004.1"/>
</dbReference>
<keyword evidence="1" id="KW-1133">Transmembrane helix</keyword>
<keyword evidence="1" id="KW-0472">Membrane</keyword>
<keyword evidence="1" id="KW-0812">Transmembrane</keyword>
<evidence type="ECO:0000256" key="1">
    <source>
        <dbReference type="SAM" id="Phobius"/>
    </source>
</evidence>
<evidence type="ECO:0000313" key="3">
    <source>
        <dbReference type="Proteomes" id="UP000591929"/>
    </source>
</evidence>
<dbReference type="EMBL" id="JAARPL010000004">
    <property type="protein sequence ID" value="MBC1372151.1"/>
    <property type="molecule type" value="Genomic_DNA"/>
</dbReference>
<comment type="caution">
    <text evidence="2">The sequence shown here is derived from an EMBL/GenBank/DDBJ whole genome shotgun (WGS) entry which is preliminary data.</text>
</comment>
<protein>
    <submittedName>
        <fullName evidence="2">Uncharacterized protein</fullName>
    </submittedName>
</protein>
<feature type="transmembrane region" description="Helical" evidence="1">
    <location>
        <begin position="29"/>
        <end position="46"/>
    </location>
</feature>
<dbReference type="AlphaFoldDB" id="A0A841XY45"/>
<organism evidence="2 3">
    <name type="scientific">Listeria booriae</name>
    <dbReference type="NCBI Taxonomy" id="1552123"/>
    <lineage>
        <taxon>Bacteria</taxon>
        <taxon>Bacillati</taxon>
        <taxon>Bacillota</taxon>
        <taxon>Bacilli</taxon>
        <taxon>Bacillales</taxon>
        <taxon>Listeriaceae</taxon>
        <taxon>Listeria</taxon>
    </lineage>
</organism>
<evidence type="ECO:0000313" key="2">
    <source>
        <dbReference type="EMBL" id="MBC1372151.1"/>
    </source>
</evidence>
<name>A0A841XY45_9LIST</name>